<dbReference type="Proteomes" id="UP000199584">
    <property type="component" value="Unassembled WGS sequence"/>
</dbReference>
<keyword evidence="11" id="KW-0378">Hydrolase</keyword>
<keyword evidence="25" id="KW-1185">Reference proteome</keyword>
<dbReference type="Pfam" id="PF00672">
    <property type="entry name" value="HAMP"/>
    <property type="match status" value="1"/>
</dbReference>
<comment type="cofactor">
    <cofactor evidence="2">
        <name>Mn(2+)</name>
        <dbReference type="ChEBI" id="CHEBI:29035"/>
    </cofactor>
</comment>
<keyword evidence="21" id="KW-0812">Transmembrane</keyword>
<comment type="cofactor">
    <cofactor evidence="3">
        <name>Mg(2+)</name>
        <dbReference type="ChEBI" id="CHEBI:18420"/>
    </cofactor>
</comment>
<feature type="transmembrane region" description="Helical" evidence="21">
    <location>
        <begin position="169"/>
        <end position="192"/>
    </location>
</feature>
<keyword evidence="16" id="KW-0346">Stress response</keyword>
<dbReference type="SMART" id="SM00387">
    <property type="entry name" value="HATPase_c"/>
    <property type="match status" value="1"/>
</dbReference>
<evidence type="ECO:0000313" key="24">
    <source>
        <dbReference type="EMBL" id="SFR08837.1"/>
    </source>
</evidence>
<dbReference type="SMART" id="SM00304">
    <property type="entry name" value="HAMP"/>
    <property type="match status" value="1"/>
</dbReference>
<evidence type="ECO:0000256" key="2">
    <source>
        <dbReference type="ARBA" id="ARBA00001936"/>
    </source>
</evidence>
<dbReference type="STRING" id="39060.SAMN05660706_11767"/>
<dbReference type="GO" id="GO:0005524">
    <property type="term" value="F:ATP binding"/>
    <property type="evidence" value="ECO:0007669"/>
    <property type="project" value="UniProtKB-KW"/>
</dbReference>
<evidence type="ECO:0000256" key="14">
    <source>
        <dbReference type="ARBA" id="ARBA00022912"/>
    </source>
</evidence>
<dbReference type="CDD" id="cd06225">
    <property type="entry name" value="HAMP"/>
    <property type="match status" value="1"/>
</dbReference>
<dbReference type="SMART" id="SM00388">
    <property type="entry name" value="HisKA"/>
    <property type="match status" value="1"/>
</dbReference>
<feature type="domain" description="Histidine kinase" evidence="22">
    <location>
        <begin position="253"/>
        <end position="462"/>
    </location>
</feature>
<evidence type="ECO:0000256" key="6">
    <source>
        <dbReference type="ARBA" id="ARBA00022475"/>
    </source>
</evidence>
<dbReference type="PANTHER" id="PTHR44936">
    <property type="entry name" value="SENSOR PROTEIN CREC"/>
    <property type="match status" value="1"/>
</dbReference>
<name>A0A1I6DTZ6_9FIRM</name>
<keyword evidence="9" id="KW-0547">Nucleotide-binding</keyword>
<keyword evidence="10 24" id="KW-0418">Kinase</keyword>
<dbReference type="Gene3D" id="6.10.340.10">
    <property type="match status" value="1"/>
</dbReference>
<evidence type="ECO:0000256" key="16">
    <source>
        <dbReference type="ARBA" id="ARBA00023016"/>
    </source>
</evidence>
<evidence type="ECO:0000256" key="15">
    <source>
        <dbReference type="ARBA" id="ARBA00023012"/>
    </source>
</evidence>
<sequence length="462" mass="50932">MFRRKSIALRIALGYLAVIMLTGLLMGSSFWLLLNRHLEQTARENLLRDARSVADMLIDRPESGYWQRGMMHQYMTYHMLGRVIQGEYLLVNRRGVVVESSISTVPAGSVLDPAVAEQMTDAGIYEGRVTLGNERYVAAARYLSGMNGRGAAVVLLTRVEGLEEIRRELLTLFLISLGAASLAALVITVLLARRISRPLALLREKAHRVAERNFGWRVPVDTGDEIGELGQAVNAMDEKLAAYDRAQKQFFQNASHELKSPLMSIQGYAEGVRDGIFHGPEAGRALDVIVRETGRLKNLVEELVYLGKLESAFGVYKFEEIELLEVLEQAVESQRVVALERGIDLEITRCPEAHLRADGEKMVRVFINLISNALRYASSRVEVDAEAAGGGNVRVTVRDDGPGFTGEDLRHLWDRFYKGPRGGSGLGLPIARAIVQEHGGDICARNAAVGGAELEVLLPLGD</sequence>
<proteinExistence type="predicted"/>
<reference evidence="25" key="1">
    <citation type="submission" date="2016-10" db="EMBL/GenBank/DDBJ databases">
        <authorList>
            <person name="Varghese N."/>
            <person name="Submissions S."/>
        </authorList>
    </citation>
    <scope>NUCLEOTIDE SEQUENCE [LARGE SCALE GENOMIC DNA]</scope>
    <source>
        <strain evidence="25">DSM 3669</strain>
    </source>
</reference>
<dbReference type="SUPFAM" id="SSF55874">
    <property type="entry name" value="ATPase domain of HSP90 chaperone/DNA topoisomerase II/histidine kinase"/>
    <property type="match status" value="1"/>
</dbReference>
<keyword evidence="6" id="KW-1003">Cell membrane</keyword>
<evidence type="ECO:0000256" key="7">
    <source>
        <dbReference type="ARBA" id="ARBA00022553"/>
    </source>
</evidence>
<dbReference type="InterPro" id="IPR005467">
    <property type="entry name" value="His_kinase_dom"/>
</dbReference>
<dbReference type="EMBL" id="FOYM01000017">
    <property type="protein sequence ID" value="SFR08837.1"/>
    <property type="molecule type" value="Genomic_DNA"/>
</dbReference>
<keyword evidence="12" id="KW-0067">ATP-binding</keyword>
<dbReference type="GO" id="GO:0004721">
    <property type="term" value="F:phosphoprotein phosphatase activity"/>
    <property type="evidence" value="ECO:0007669"/>
    <property type="project" value="UniProtKB-KW"/>
</dbReference>
<feature type="transmembrane region" description="Helical" evidence="21">
    <location>
        <begin position="12"/>
        <end position="34"/>
    </location>
</feature>
<keyword evidence="15" id="KW-0902">Two-component regulatory system</keyword>
<evidence type="ECO:0000256" key="18">
    <source>
        <dbReference type="ARBA" id="ARBA00023211"/>
    </source>
</evidence>
<organism evidence="24 25">
    <name type="scientific">Desulfoscipio geothermicus DSM 3669</name>
    <dbReference type="NCBI Taxonomy" id="1121426"/>
    <lineage>
        <taxon>Bacteria</taxon>
        <taxon>Bacillati</taxon>
        <taxon>Bacillota</taxon>
        <taxon>Clostridia</taxon>
        <taxon>Eubacteriales</taxon>
        <taxon>Desulfallaceae</taxon>
        <taxon>Desulfoscipio</taxon>
    </lineage>
</organism>
<dbReference type="InterPro" id="IPR050980">
    <property type="entry name" value="2C_sensor_his_kinase"/>
</dbReference>
<dbReference type="Gene3D" id="3.30.565.10">
    <property type="entry name" value="Histidine kinase-like ATPase, C-terminal domain"/>
    <property type="match status" value="1"/>
</dbReference>
<evidence type="ECO:0000256" key="9">
    <source>
        <dbReference type="ARBA" id="ARBA00022741"/>
    </source>
</evidence>
<evidence type="ECO:0000256" key="3">
    <source>
        <dbReference type="ARBA" id="ARBA00001946"/>
    </source>
</evidence>
<dbReference type="GO" id="GO:0005886">
    <property type="term" value="C:plasma membrane"/>
    <property type="evidence" value="ECO:0007669"/>
    <property type="project" value="UniProtKB-SubCell"/>
</dbReference>
<keyword evidence="17" id="KW-0843">Virulence</keyword>
<evidence type="ECO:0000256" key="10">
    <source>
        <dbReference type="ARBA" id="ARBA00022777"/>
    </source>
</evidence>
<protein>
    <recommendedName>
        <fullName evidence="19">Signal transduction histidine-protein kinase/phosphatase MprB</fullName>
        <ecNumber evidence="5">2.7.13.3</ecNumber>
    </recommendedName>
    <alternativeName>
        <fullName evidence="20">Mycobacterial persistence regulator B</fullName>
    </alternativeName>
</protein>
<keyword evidence="8" id="KW-0808">Transferase</keyword>
<keyword evidence="14" id="KW-0904">Protein phosphatase</keyword>
<dbReference type="EC" id="2.7.13.3" evidence="5"/>
<dbReference type="InterPro" id="IPR004358">
    <property type="entry name" value="Sig_transdc_His_kin-like_C"/>
</dbReference>
<dbReference type="InterPro" id="IPR036097">
    <property type="entry name" value="HisK_dim/P_sf"/>
</dbReference>
<evidence type="ECO:0000256" key="8">
    <source>
        <dbReference type="ARBA" id="ARBA00022679"/>
    </source>
</evidence>
<dbReference type="CDD" id="cd00075">
    <property type="entry name" value="HATPase"/>
    <property type="match status" value="1"/>
</dbReference>
<accession>A0A1I6DTZ6</accession>
<dbReference type="SUPFAM" id="SSF47384">
    <property type="entry name" value="Homodimeric domain of signal transducing histidine kinase"/>
    <property type="match status" value="1"/>
</dbReference>
<dbReference type="Pfam" id="PF02518">
    <property type="entry name" value="HATPase_c"/>
    <property type="match status" value="1"/>
</dbReference>
<dbReference type="GO" id="GO:0000155">
    <property type="term" value="F:phosphorelay sensor kinase activity"/>
    <property type="evidence" value="ECO:0007669"/>
    <property type="project" value="InterPro"/>
</dbReference>
<dbReference type="AlphaFoldDB" id="A0A1I6DTZ6"/>
<dbReference type="PROSITE" id="PS50109">
    <property type="entry name" value="HIS_KIN"/>
    <property type="match status" value="1"/>
</dbReference>
<dbReference type="CDD" id="cd00082">
    <property type="entry name" value="HisKA"/>
    <property type="match status" value="1"/>
</dbReference>
<dbReference type="PRINTS" id="PR00344">
    <property type="entry name" value="BCTRLSENSOR"/>
</dbReference>
<keyword evidence="18" id="KW-0464">Manganese</keyword>
<evidence type="ECO:0000256" key="21">
    <source>
        <dbReference type="SAM" id="Phobius"/>
    </source>
</evidence>
<dbReference type="RefSeq" id="WP_092484124.1">
    <property type="nucleotide sequence ID" value="NZ_FOYM01000017.1"/>
</dbReference>
<evidence type="ECO:0000256" key="1">
    <source>
        <dbReference type="ARBA" id="ARBA00000085"/>
    </source>
</evidence>
<dbReference type="PROSITE" id="PS50885">
    <property type="entry name" value="HAMP"/>
    <property type="match status" value="1"/>
</dbReference>
<keyword evidence="13" id="KW-0460">Magnesium</keyword>
<dbReference type="InterPro" id="IPR003594">
    <property type="entry name" value="HATPase_dom"/>
</dbReference>
<dbReference type="OrthoDB" id="9780718at2"/>
<evidence type="ECO:0000313" key="25">
    <source>
        <dbReference type="Proteomes" id="UP000199584"/>
    </source>
</evidence>
<evidence type="ECO:0000256" key="20">
    <source>
        <dbReference type="ARBA" id="ARBA00041776"/>
    </source>
</evidence>
<evidence type="ECO:0000256" key="4">
    <source>
        <dbReference type="ARBA" id="ARBA00004651"/>
    </source>
</evidence>
<comment type="subcellular location">
    <subcellularLocation>
        <location evidence="4">Cell membrane</location>
        <topology evidence="4">Multi-pass membrane protein</topology>
    </subcellularLocation>
</comment>
<evidence type="ECO:0000256" key="13">
    <source>
        <dbReference type="ARBA" id="ARBA00022842"/>
    </source>
</evidence>
<keyword evidence="21" id="KW-0472">Membrane</keyword>
<evidence type="ECO:0000259" key="23">
    <source>
        <dbReference type="PROSITE" id="PS50885"/>
    </source>
</evidence>
<dbReference type="InterPro" id="IPR003661">
    <property type="entry name" value="HisK_dim/P_dom"/>
</dbReference>
<evidence type="ECO:0000256" key="5">
    <source>
        <dbReference type="ARBA" id="ARBA00012438"/>
    </source>
</evidence>
<dbReference type="InterPro" id="IPR036890">
    <property type="entry name" value="HATPase_C_sf"/>
</dbReference>
<evidence type="ECO:0000259" key="22">
    <source>
        <dbReference type="PROSITE" id="PS50109"/>
    </source>
</evidence>
<dbReference type="SUPFAM" id="SSF158472">
    <property type="entry name" value="HAMP domain-like"/>
    <property type="match status" value="1"/>
</dbReference>
<evidence type="ECO:0000256" key="19">
    <source>
        <dbReference type="ARBA" id="ARBA00040454"/>
    </source>
</evidence>
<keyword evidence="7" id="KW-0597">Phosphoprotein</keyword>
<keyword evidence="21" id="KW-1133">Transmembrane helix</keyword>
<dbReference type="InterPro" id="IPR003660">
    <property type="entry name" value="HAMP_dom"/>
</dbReference>
<evidence type="ECO:0000256" key="11">
    <source>
        <dbReference type="ARBA" id="ARBA00022801"/>
    </source>
</evidence>
<comment type="catalytic activity">
    <reaction evidence="1">
        <text>ATP + protein L-histidine = ADP + protein N-phospho-L-histidine.</text>
        <dbReference type="EC" id="2.7.13.3"/>
    </reaction>
</comment>
<gene>
    <name evidence="24" type="ORF">SAMN05660706_11767</name>
</gene>
<dbReference type="PANTHER" id="PTHR44936:SF9">
    <property type="entry name" value="SENSOR PROTEIN CREC"/>
    <property type="match status" value="1"/>
</dbReference>
<feature type="domain" description="HAMP" evidence="23">
    <location>
        <begin position="193"/>
        <end position="245"/>
    </location>
</feature>
<evidence type="ECO:0000256" key="12">
    <source>
        <dbReference type="ARBA" id="ARBA00022840"/>
    </source>
</evidence>
<evidence type="ECO:0000256" key="17">
    <source>
        <dbReference type="ARBA" id="ARBA00023026"/>
    </source>
</evidence>
<dbReference type="Pfam" id="PF00512">
    <property type="entry name" value="HisKA"/>
    <property type="match status" value="1"/>
</dbReference>
<dbReference type="Gene3D" id="1.10.287.130">
    <property type="match status" value="1"/>
</dbReference>